<sequence>MNIALYLAKKIQHTKNQTFSSIIVKVGIASIAIAVSVLILSFFILLGFKNTIKKKLFSQTSHIQVNKITLNRSFEEATMANNLVFFKNTKNLPEVKSVNKVAMKSVILKSEEEISGVVLKGIDEKYDWSEFEQNIVEGRKLKARGENEIIISRKIANELQLKLNQDLLVYFIQNPPRARKLKIVGIYDTNVEELDQVYVLTNLSIIQKINNWQNGEFGHYEIFIKDINQMDAVKSKLLNIFPQEYEVLKVPEIIPQFFDWFSLLDRNIVMVIGLIIIVAAFNMISVLLIMIMERTPMIGLLKAIGTQNYQIRNIFLLNSSKIILWGLLWGNIIGLGLSFLQAKYKLIKLDPTNYYMNFVPIEWNWLVVLIVNIGAFIVVLAISYLPSLIIRRISPVEALKYKD</sequence>
<keyword evidence="6 7" id="KW-0472">Membrane</keyword>
<keyword evidence="4 7" id="KW-0812">Transmembrane</keyword>
<organism evidence="10 11">
    <name type="scientific">Lacihabitans soyangensis</name>
    <dbReference type="NCBI Taxonomy" id="869394"/>
    <lineage>
        <taxon>Bacteria</taxon>
        <taxon>Pseudomonadati</taxon>
        <taxon>Bacteroidota</taxon>
        <taxon>Cytophagia</taxon>
        <taxon>Cytophagales</taxon>
        <taxon>Leadbetterellaceae</taxon>
        <taxon>Lacihabitans</taxon>
    </lineage>
</organism>
<accession>A0AAE3KXI7</accession>
<evidence type="ECO:0000256" key="4">
    <source>
        <dbReference type="ARBA" id="ARBA00022692"/>
    </source>
</evidence>
<dbReference type="GO" id="GO:0098797">
    <property type="term" value="C:plasma membrane protein complex"/>
    <property type="evidence" value="ECO:0007669"/>
    <property type="project" value="TreeGrafter"/>
</dbReference>
<evidence type="ECO:0000256" key="1">
    <source>
        <dbReference type="ARBA" id="ARBA00004651"/>
    </source>
</evidence>
<comment type="caution">
    <text evidence="10">The sequence shown here is derived from an EMBL/GenBank/DDBJ whole genome shotgun (WGS) entry which is preliminary data.</text>
</comment>
<keyword evidence="5 7" id="KW-1133">Transmembrane helix</keyword>
<keyword evidence="11" id="KW-1185">Reference proteome</keyword>
<name>A0AAE3KXI7_9BACT</name>
<dbReference type="AlphaFoldDB" id="A0AAE3KXI7"/>
<gene>
    <name evidence="10" type="ORF">EGI31_19220</name>
</gene>
<dbReference type="InterPro" id="IPR003838">
    <property type="entry name" value="ABC3_permease_C"/>
</dbReference>
<dbReference type="Proteomes" id="UP001204144">
    <property type="component" value="Unassembled WGS sequence"/>
</dbReference>
<evidence type="ECO:0000259" key="9">
    <source>
        <dbReference type="Pfam" id="PF12704"/>
    </source>
</evidence>
<feature type="transmembrane region" description="Helical" evidence="7">
    <location>
        <begin position="322"/>
        <end position="342"/>
    </location>
</feature>
<dbReference type="PANTHER" id="PTHR30489">
    <property type="entry name" value="LIPOPROTEIN-RELEASING SYSTEM TRANSMEMBRANE PROTEIN LOLE"/>
    <property type="match status" value="1"/>
</dbReference>
<dbReference type="InterPro" id="IPR051447">
    <property type="entry name" value="Lipoprotein-release_system"/>
</dbReference>
<comment type="similarity">
    <text evidence="2">Belongs to the ABC-4 integral membrane protein family. LolC/E subfamily.</text>
</comment>
<comment type="subcellular location">
    <subcellularLocation>
        <location evidence="1">Cell membrane</location>
        <topology evidence="1">Multi-pass membrane protein</topology>
    </subcellularLocation>
</comment>
<dbReference type="RefSeq" id="WP_255038757.1">
    <property type="nucleotide sequence ID" value="NZ_RJUF01000180.1"/>
</dbReference>
<dbReference type="InterPro" id="IPR025857">
    <property type="entry name" value="MacB_PCD"/>
</dbReference>
<protein>
    <submittedName>
        <fullName evidence="10">ABC transporter permease</fullName>
    </submittedName>
</protein>
<dbReference type="GO" id="GO:0044874">
    <property type="term" value="P:lipoprotein localization to outer membrane"/>
    <property type="evidence" value="ECO:0007669"/>
    <property type="project" value="TreeGrafter"/>
</dbReference>
<keyword evidence="3" id="KW-1003">Cell membrane</keyword>
<dbReference type="EMBL" id="RJUF01000180">
    <property type="protein sequence ID" value="MCP9765070.1"/>
    <property type="molecule type" value="Genomic_DNA"/>
</dbReference>
<evidence type="ECO:0000256" key="7">
    <source>
        <dbReference type="SAM" id="Phobius"/>
    </source>
</evidence>
<proteinExistence type="inferred from homology"/>
<feature type="domain" description="ABC3 transporter permease C-terminal" evidence="8">
    <location>
        <begin position="270"/>
        <end position="395"/>
    </location>
</feature>
<evidence type="ECO:0000259" key="8">
    <source>
        <dbReference type="Pfam" id="PF02687"/>
    </source>
</evidence>
<feature type="domain" description="MacB-like periplasmic core" evidence="9">
    <location>
        <begin position="29"/>
        <end position="237"/>
    </location>
</feature>
<feature type="transmembrane region" description="Helical" evidence="7">
    <location>
        <begin position="363"/>
        <end position="385"/>
    </location>
</feature>
<feature type="transmembrane region" description="Helical" evidence="7">
    <location>
        <begin position="22"/>
        <end position="48"/>
    </location>
</feature>
<dbReference type="Pfam" id="PF02687">
    <property type="entry name" value="FtsX"/>
    <property type="match status" value="1"/>
</dbReference>
<evidence type="ECO:0000256" key="3">
    <source>
        <dbReference type="ARBA" id="ARBA00022475"/>
    </source>
</evidence>
<evidence type="ECO:0000313" key="10">
    <source>
        <dbReference type="EMBL" id="MCP9765070.1"/>
    </source>
</evidence>
<evidence type="ECO:0000256" key="6">
    <source>
        <dbReference type="ARBA" id="ARBA00023136"/>
    </source>
</evidence>
<evidence type="ECO:0000256" key="5">
    <source>
        <dbReference type="ARBA" id="ARBA00022989"/>
    </source>
</evidence>
<feature type="transmembrane region" description="Helical" evidence="7">
    <location>
        <begin position="268"/>
        <end position="292"/>
    </location>
</feature>
<evidence type="ECO:0000313" key="11">
    <source>
        <dbReference type="Proteomes" id="UP001204144"/>
    </source>
</evidence>
<dbReference type="Pfam" id="PF12704">
    <property type="entry name" value="MacB_PCD"/>
    <property type="match status" value="1"/>
</dbReference>
<evidence type="ECO:0000256" key="2">
    <source>
        <dbReference type="ARBA" id="ARBA00005236"/>
    </source>
</evidence>
<dbReference type="PANTHER" id="PTHR30489:SF0">
    <property type="entry name" value="LIPOPROTEIN-RELEASING SYSTEM TRANSMEMBRANE PROTEIN LOLE"/>
    <property type="match status" value="1"/>
</dbReference>
<reference evidence="10 11" key="1">
    <citation type="submission" date="2018-11" db="EMBL/GenBank/DDBJ databases">
        <title>Novel bacteria species description.</title>
        <authorList>
            <person name="Han J.-H."/>
        </authorList>
    </citation>
    <scope>NUCLEOTIDE SEQUENCE [LARGE SCALE GENOMIC DNA]</scope>
    <source>
        <strain evidence="10 11">KCTC23259</strain>
    </source>
</reference>